<keyword evidence="2" id="KW-1185">Reference proteome</keyword>
<gene>
    <name evidence="1" type="ORF">DERF_004276</name>
</gene>
<protein>
    <submittedName>
        <fullName evidence="1">Uncharacterized protein</fullName>
    </submittedName>
</protein>
<evidence type="ECO:0000313" key="2">
    <source>
        <dbReference type="Proteomes" id="UP000790347"/>
    </source>
</evidence>
<comment type="caution">
    <text evidence="1">The sequence shown here is derived from an EMBL/GenBank/DDBJ whole genome shotgun (WGS) entry which is preliminary data.</text>
</comment>
<sequence>MSFFSLVRCINDHWISAGVAAAPPPTWYPVKGVNFSALCLTVVFHARRVTSGFRFGTAGSAMNCTLHF</sequence>
<dbReference type="AlphaFoldDB" id="A0A922I4H0"/>
<name>A0A922I4H0_DERFA</name>
<dbReference type="Proteomes" id="UP000790347">
    <property type="component" value="Unassembled WGS sequence"/>
</dbReference>
<dbReference type="EMBL" id="ASGP02000002">
    <property type="protein sequence ID" value="KAH9520575.1"/>
    <property type="molecule type" value="Genomic_DNA"/>
</dbReference>
<organism evidence="1 2">
    <name type="scientific">Dermatophagoides farinae</name>
    <name type="common">American house dust mite</name>
    <dbReference type="NCBI Taxonomy" id="6954"/>
    <lineage>
        <taxon>Eukaryota</taxon>
        <taxon>Metazoa</taxon>
        <taxon>Ecdysozoa</taxon>
        <taxon>Arthropoda</taxon>
        <taxon>Chelicerata</taxon>
        <taxon>Arachnida</taxon>
        <taxon>Acari</taxon>
        <taxon>Acariformes</taxon>
        <taxon>Sarcoptiformes</taxon>
        <taxon>Astigmata</taxon>
        <taxon>Psoroptidia</taxon>
        <taxon>Analgoidea</taxon>
        <taxon>Pyroglyphidae</taxon>
        <taxon>Dermatophagoidinae</taxon>
        <taxon>Dermatophagoides</taxon>
    </lineage>
</organism>
<reference evidence="1" key="1">
    <citation type="submission" date="2013-05" db="EMBL/GenBank/DDBJ databases">
        <authorList>
            <person name="Yim A.K.Y."/>
            <person name="Chan T.F."/>
            <person name="Ji K.M."/>
            <person name="Liu X.Y."/>
            <person name="Zhou J.W."/>
            <person name="Li R.Q."/>
            <person name="Yang K.Y."/>
            <person name="Li J."/>
            <person name="Li M."/>
            <person name="Law P.T.W."/>
            <person name="Wu Y.L."/>
            <person name="Cai Z.L."/>
            <person name="Qin H."/>
            <person name="Bao Y."/>
            <person name="Leung R.K.K."/>
            <person name="Ng P.K.S."/>
            <person name="Zou J."/>
            <person name="Zhong X.J."/>
            <person name="Ran P.X."/>
            <person name="Zhong N.S."/>
            <person name="Liu Z.G."/>
            <person name="Tsui S.K.W."/>
        </authorList>
    </citation>
    <scope>NUCLEOTIDE SEQUENCE</scope>
    <source>
        <strain evidence="1">Derf</strain>
        <tissue evidence="1">Whole organism</tissue>
    </source>
</reference>
<reference evidence="1" key="2">
    <citation type="journal article" date="2022" name="Res Sq">
        <title>Comparative Genomics Reveals Insights into the Divergent Evolution of Astigmatic Mites and Household Pest Adaptations.</title>
        <authorList>
            <person name="Xiong Q."/>
            <person name="Wan A.T.-Y."/>
            <person name="Liu X.-Y."/>
            <person name="Fung C.S.-H."/>
            <person name="Xiao X."/>
            <person name="Malainual N."/>
            <person name="Hou J."/>
            <person name="Wang L."/>
            <person name="Wang M."/>
            <person name="Yang K."/>
            <person name="Cui Y."/>
            <person name="Leung E."/>
            <person name="Nong W."/>
            <person name="Shin S.-K."/>
            <person name="Au S."/>
            <person name="Jeong K.Y."/>
            <person name="Chew F.T."/>
            <person name="Hui J."/>
            <person name="Leung T.F."/>
            <person name="Tungtrongchitr A."/>
            <person name="Zhong N."/>
            <person name="Liu Z."/>
            <person name="Tsui S."/>
        </authorList>
    </citation>
    <scope>NUCLEOTIDE SEQUENCE</scope>
    <source>
        <strain evidence="1">Derf</strain>
        <tissue evidence="1">Whole organism</tissue>
    </source>
</reference>
<evidence type="ECO:0000313" key="1">
    <source>
        <dbReference type="EMBL" id="KAH9520575.1"/>
    </source>
</evidence>
<accession>A0A922I4H0</accession>
<proteinExistence type="predicted"/>